<gene>
    <name evidence="1" type="ORF">T4D_13865</name>
</gene>
<protein>
    <submittedName>
        <fullName evidence="1">Uncharacterized protein</fullName>
    </submittedName>
</protein>
<evidence type="ECO:0000313" key="2">
    <source>
        <dbReference type="Proteomes" id="UP000054995"/>
    </source>
</evidence>
<evidence type="ECO:0000313" key="1">
    <source>
        <dbReference type="EMBL" id="KRY93539.1"/>
    </source>
</evidence>
<name>A0A0V1G7Q8_TRIPS</name>
<organism evidence="1 2">
    <name type="scientific">Trichinella pseudospiralis</name>
    <name type="common">Parasitic roundworm</name>
    <dbReference type="NCBI Taxonomy" id="6337"/>
    <lineage>
        <taxon>Eukaryota</taxon>
        <taxon>Metazoa</taxon>
        <taxon>Ecdysozoa</taxon>
        <taxon>Nematoda</taxon>
        <taxon>Enoplea</taxon>
        <taxon>Dorylaimia</taxon>
        <taxon>Trichinellida</taxon>
        <taxon>Trichinellidae</taxon>
        <taxon>Trichinella</taxon>
    </lineage>
</organism>
<reference evidence="1 2" key="1">
    <citation type="submission" date="2015-01" db="EMBL/GenBank/DDBJ databases">
        <title>Evolution of Trichinella species and genotypes.</title>
        <authorList>
            <person name="Korhonen P.K."/>
            <person name="Edoardo P."/>
            <person name="Giuseppe L.R."/>
            <person name="Gasser R.B."/>
        </authorList>
    </citation>
    <scope>NUCLEOTIDE SEQUENCE [LARGE SCALE GENOMIC DNA]</scope>
    <source>
        <strain evidence="1">ISS470</strain>
    </source>
</reference>
<dbReference type="EMBL" id="JYDT01000002">
    <property type="protein sequence ID" value="KRY93539.1"/>
    <property type="molecule type" value="Genomic_DNA"/>
</dbReference>
<keyword evidence="2" id="KW-1185">Reference proteome</keyword>
<accession>A0A0V1G7Q8</accession>
<sequence>MNIENVNKIIANFKEPNGYSYKVAYFDGLLMITFHLIEMIKSLAEIHKKTKENLLAEESVEITEE</sequence>
<dbReference type="Proteomes" id="UP000054995">
    <property type="component" value="Unassembled WGS sequence"/>
</dbReference>
<dbReference type="AlphaFoldDB" id="A0A0V1G7Q8"/>
<comment type="caution">
    <text evidence="1">The sequence shown here is derived from an EMBL/GenBank/DDBJ whole genome shotgun (WGS) entry which is preliminary data.</text>
</comment>
<proteinExistence type="predicted"/>